<dbReference type="GO" id="GO:0006281">
    <property type="term" value="P:DNA repair"/>
    <property type="evidence" value="ECO:0007669"/>
    <property type="project" value="TreeGrafter"/>
</dbReference>
<dbReference type="InterPro" id="IPR049730">
    <property type="entry name" value="SNF2/RAD54-like_C"/>
</dbReference>
<dbReference type="Gene3D" id="3.40.50.10810">
    <property type="entry name" value="Tandem AAA-ATPase domain"/>
    <property type="match status" value="1"/>
</dbReference>
<feature type="region of interest" description="Disordered" evidence="6">
    <location>
        <begin position="961"/>
        <end position="1030"/>
    </location>
</feature>
<dbReference type="SMART" id="SM00487">
    <property type="entry name" value="DEXDc"/>
    <property type="match status" value="1"/>
</dbReference>
<reference evidence="11" key="1">
    <citation type="submission" date="2011-02" db="EMBL/GenBank/DDBJ databases">
        <title>The Genome Sequence of Capsaspora owczarzaki ATCC 30864.</title>
        <authorList>
            <person name="Russ C."/>
            <person name="Cuomo C."/>
            <person name="Burger G."/>
            <person name="Gray M.W."/>
            <person name="Holland P.W.H."/>
            <person name="King N."/>
            <person name="Lang F.B.F."/>
            <person name="Roger A.J."/>
            <person name="Ruiz-Trillo I."/>
            <person name="Young S.K."/>
            <person name="Zeng Q."/>
            <person name="Gargeya S."/>
            <person name="Alvarado L."/>
            <person name="Berlin A."/>
            <person name="Chapman S.B."/>
            <person name="Chen Z."/>
            <person name="Freedman E."/>
            <person name="Gellesch M."/>
            <person name="Goldberg J."/>
            <person name="Griggs A."/>
            <person name="Gujja S."/>
            <person name="Heilman E."/>
            <person name="Heiman D."/>
            <person name="Howarth C."/>
            <person name="Mehta T."/>
            <person name="Neiman D."/>
            <person name="Pearson M."/>
            <person name="Roberts A."/>
            <person name="Saif S."/>
            <person name="Shea T."/>
            <person name="Shenoy N."/>
            <person name="Sisk P."/>
            <person name="Stolte C."/>
            <person name="Sykes S."/>
            <person name="White J."/>
            <person name="Yandava C."/>
            <person name="Haas B."/>
            <person name="Nusbaum C."/>
            <person name="Birren B."/>
        </authorList>
    </citation>
    <scope>NUCLEOTIDE SEQUENCE</scope>
    <source>
        <strain evidence="11">ATCC 30864</strain>
    </source>
</reference>
<keyword evidence="2" id="KW-0378">Hydrolase</keyword>
<dbReference type="SMART" id="SM00490">
    <property type="entry name" value="HELICc"/>
    <property type="match status" value="1"/>
</dbReference>
<evidence type="ECO:0000256" key="4">
    <source>
        <dbReference type="ARBA" id="ARBA00022840"/>
    </source>
</evidence>
<dbReference type="CDD" id="cd18793">
    <property type="entry name" value="SF2_C_SNF"/>
    <property type="match status" value="1"/>
</dbReference>
<dbReference type="Pfam" id="PF00271">
    <property type="entry name" value="Helicase_C"/>
    <property type="match status" value="1"/>
</dbReference>
<dbReference type="STRING" id="595528.A0A0D2VLH3"/>
<proteinExistence type="predicted"/>
<evidence type="ECO:0000313" key="10">
    <source>
        <dbReference type="EMBL" id="KJE90967.1"/>
    </source>
</evidence>
<name>A0A0D2VLH3_CAPO3</name>
<evidence type="ECO:0000256" key="5">
    <source>
        <dbReference type="PROSITE-ProRule" id="PRU00175"/>
    </source>
</evidence>
<dbReference type="GO" id="GO:0008094">
    <property type="term" value="F:ATP-dependent activity, acting on DNA"/>
    <property type="evidence" value="ECO:0007669"/>
    <property type="project" value="TreeGrafter"/>
</dbReference>
<feature type="compositionally biased region" description="Polar residues" evidence="6">
    <location>
        <begin position="65"/>
        <end position="74"/>
    </location>
</feature>
<dbReference type="PhylomeDB" id="A0A0D2VLH3"/>
<evidence type="ECO:0000259" key="7">
    <source>
        <dbReference type="PROSITE" id="PS50089"/>
    </source>
</evidence>
<evidence type="ECO:0000259" key="8">
    <source>
        <dbReference type="PROSITE" id="PS51192"/>
    </source>
</evidence>
<evidence type="ECO:0000259" key="9">
    <source>
        <dbReference type="PROSITE" id="PS51194"/>
    </source>
</evidence>
<evidence type="ECO:0000256" key="1">
    <source>
        <dbReference type="ARBA" id="ARBA00022741"/>
    </source>
</evidence>
<keyword evidence="5" id="KW-0863">Zinc-finger</keyword>
<dbReference type="FunCoup" id="A0A0D2VLH3">
    <property type="interactions" value="124"/>
</dbReference>
<dbReference type="InterPro" id="IPR001841">
    <property type="entry name" value="Znf_RING"/>
</dbReference>
<dbReference type="AlphaFoldDB" id="A0A0D2VLH3"/>
<keyword evidence="5" id="KW-0862">Zinc</keyword>
<dbReference type="PROSITE" id="PS50089">
    <property type="entry name" value="ZF_RING_2"/>
    <property type="match status" value="1"/>
</dbReference>
<dbReference type="EMBL" id="KE346362">
    <property type="protein sequence ID" value="KJE90967.1"/>
    <property type="molecule type" value="Genomic_DNA"/>
</dbReference>
<dbReference type="CDD" id="cd18008">
    <property type="entry name" value="DEXDc_SHPRH-like"/>
    <property type="match status" value="1"/>
</dbReference>
<gene>
    <name evidence="10" type="ORF">CAOG_002185</name>
</gene>
<dbReference type="SUPFAM" id="SSF52540">
    <property type="entry name" value="P-loop containing nucleoside triphosphate hydrolases"/>
    <property type="match status" value="2"/>
</dbReference>
<dbReference type="Pfam" id="PF00176">
    <property type="entry name" value="SNF2-rel_dom"/>
    <property type="match status" value="1"/>
</dbReference>
<feature type="compositionally biased region" description="Low complexity" evidence="6">
    <location>
        <begin position="96"/>
        <end position="110"/>
    </location>
</feature>
<organism evidence="10 11">
    <name type="scientific">Capsaspora owczarzaki (strain ATCC 30864)</name>
    <dbReference type="NCBI Taxonomy" id="595528"/>
    <lineage>
        <taxon>Eukaryota</taxon>
        <taxon>Filasterea</taxon>
        <taxon>Capsaspora</taxon>
    </lineage>
</organism>
<keyword evidence="5" id="KW-0479">Metal-binding</keyword>
<keyword evidence="1" id="KW-0547">Nucleotide-binding</keyword>
<dbReference type="OrthoDB" id="423559at2759"/>
<feature type="domain" description="Helicase ATP-binding" evidence="8">
    <location>
        <begin position="518"/>
        <end position="689"/>
    </location>
</feature>
<protein>
    <submittedName>
        <fullName evidence="10">Uncharacterized protein</fullName>
    </submittedName>
</protein>
<dbReference type="InterPro" id="IPR050628">
    <property type="entry name" value="SNF2_RAD54_helicase_TF"/>
</dbReference>
<feature type="domain" description="RING-type" evidence="7">
    <location>
        <begin position="830"/>
        <end position="867"/>
    </location>
</feature>
<dbReference type="InterPro" id="IPR000330">
    <property type="entry name" value="SNF2_N"/>
</dbReference>
<dbReference type="GO" id="GO:0004386">
    <property type="term" value="F:helicase activity"/>
    <property type="evidence" value="ECO:0007669"/>
    <property type="project" value="UniProtKB-KW"/>
</dbReference>
<evidence type="ECO:0000256" key="2">
    <source>
        <dbReference type="ARBA" id="ARBA00022801"/>
    </source>
</evidence>
<dbReference type="InterPro" id="IPR014001">
    <property type="entry name" value="Helicase_ATP-bd"/>
</dbReference>
<dbReference type="Proteomes" id="UP000008743">
    <property type="component" value="Unassembled WGS sequence"/>
</dbReference>
<dbReference type="InterPro" id="IPR013083">
    <property type="entry name" value="Znf_RING/FYVE/PHD"/>
</dbReference>
<dbReference type="InterPro" id="IPR001650">
    <property type="entry name" value="Helicase_C-like"/>
</dbReference>
<feature type="region of interest" description="Disordered" evidence="6">
    <location>
        <begin position="1"/>
        <end position="164"/>
    </location>
</feature>
<accession>A0A0D2VLH3</accession>
<feature type="compositionally biased region" description="Polar residues" evidence="6">
    <location>
        <begin position="961"/>
        <end position="973"/>
    </location>
</feature>
<keyword evidence="4" id="KW-0067">ATP-binding</keyword>
<feature type="compositionally biased region" description="Acidic residues" evidence="6">
    <location>
        <begin position="974"/>
        <end position="987"/>
    </location>
</feature>
<sequence>METTLPSLPDNAASMASTTKRTAADMDTDDEPIHIAGGPDEGAVQASNSGAQQALPPSVHADADASTTTLNNGGQPHAKRFGMDDNDSPVALPVQGGDTTSSSSGRSADTVTVVDEDPSSEDGEVTVKSSRPRAILIDDEVDDDVRLGDKAGAPSGAAAPQEGLLPLPAQPQQQQQQAPAWLSAPYYPPGAGHWNYQQMQQQQQHQRQAQHYYQNPHLYQGVPPPPLPPPLPPIPPGYMHQAAPPQHGPRRQALINELVRWSVSVINDCEEKAKQRLSKADVADQASIYNLLDELSRNKAAFAAKVRELSDLELNAIKTRSNANTKTGTERYHLIQSVVQNRAFTTSMVAPVGPYGPRGGGYPYPHHLPNPNLLHRGGAQPQWQARPRSNAGGQLPGEINRHRALLGTPLENPLFRHRANMTQSDGQPAPAGLFEYAPLMPAFRAVEIAPADLPKIMDAIMLKDHNFDTMPEAEPPAGLKTTLLRYQLQGLHWMMGQENPDKLKKDAPSLFNSDGEGKDDAAPFRGGLLADDMGLGKTVQSLALMLSDDAARPRSSPTLIVCPLSVVGNWESQIAKHAPGKLTVRIYHGPDRAKQHAAFRNADVVVTTYALVGNEWDLHIRNPSTESFLHTVQWWRVILDEAHTIRTIKTKMAIGCCQLPGARRWCLTGTPIQNSLNDLFALVHFMRIPHFSQSHIWQSMFGKRAPRSQSNQEALQGLISNICLRRTKDLKVNGKPIIELPDRKVFSDEVDFSPEDRAKYRELSEQTFKELQRLMADGKHYMSILELLLRLRQFCDHPSLVDSVMNWDNKGESTAARLDAFIDSGNLVECMQCDEPVVSAYLTSCGHLFCNKCTDLAVKRARCHFCESKITEADVKEHRAAPVDQDDDDEEVVILASSRLSSATSSSFSEPSTPAARSTLSNARSSDAVPFYSAPSSAAVSVASSAAGSLSSTPIPTALTPTFQAQETLQPDTSIDEPTADVGDDAEPVINVRSSRKRYQQISDDEDEDVAPATAYPAVSSTSGDEPGSRHVSFLRQTYPTPLSCKMVRLLQILEETRNTDSTIKTVVFSQWTSMLDLLEQPLAINKFQFTRLDGRMGRRQREKALQAFDSDPAVTVFLISLKCGSLGLNLTAGSQVVVLDPWWCPSAEDQAVDRVYRLGQMRPVVVRSIFVRDTVEESVLKLQQAKRDLMQSTFASKEEAARRNKAPGHNVNFLFKHLEKAREQDKADRSVEIVV</sequence>
<keyword evidence="11" id="KW-1185">Reference proteome</keyword>
<dbReference type="PROSITE" id="PS51194">
    <property type="entry name" value="HELICASE_CTER"/>
    <property type="match status" value="1"/>
</dbReference>
<dbReference type="eggNOG" id="KOG1001">
    <property type="taxonomic scope" value="Eukaryota"/>
</dbReference>
<dbReference type="GO" id="GO:0016787">
    <property type="term" value="F:hydrolase activity"/>
    <property type="evidence" value="ECO:0007669"/>
    <property type="project" value="UniProtKB-KW"/>
</dbReference>
<dbReference type="SUPFAM" id="SSF57850">
    <property type="entry name" value="RING/U-box"/>
    <property type="match status" value="1"/>
</dbReference>
<dbReference type="PANTHER" id="PTHR45626">
    <property type="entry name" value="TRANSCRIPTION TERMINATION FACTOR 2-RELATED"/>
    <property type="match status" value="1"/>
</dbReference>
<evidence type="ECO:0000256" key="6">
    <source>
        <dbReference type="SAM" id="MobiDB-lite"/>
    </source>
</evidence>
<keyword evidence="3" id="KW-0347">Helicase</keyword>
<evidence type="ECO:0000256" key="3">
    <source>
        <dbReference type="ARBA" id="ARBA00022806"/>
    </source>
</evidence>
<dbReference type="Gene3D" id="3.40.50.300">
    <property type="entry name" value="P-loop containing nucleotide triphosphate hydrolases"/>
    <property type="match status" value="1"/>
</dbReference>
<dbReference type="PROSITE" id="PS51192">
    <property type="entry name" value="HELICASE_ATP_BIND_1"/>
    <property type="match status" value="1"/>
</dbReference>
<dbReference type="GO" id="GO:0005524">
    <property type="term" value="F:ATP binding"/>
    <property type="evidence" value="ECO:0007669"/>
    <property type="project" value="UniProtKB-KW"/>
</dbReference>
<dbReference type="Gene3D" id="3.30.40.10">
    <property type="entry name" value="Zinc/RING finger domain, C3HC4 (zinc finger)"/>
    <property type="match status" value="1"/>
</dbReference>
<evidence type="ECO:0000313" key="11">
    <source>
        <dbReference type="Proteomes" id="UP000008743"/>
    </source>
</evidence>
<dbReference type="GO" id="GO:0005634">
    <property type="term" value="C:nucleus"/>
    <property type="evidence" value="ECO:0007669"/>
    <property type="project" value="TreeGrafter"/>
</dbReference>
<dbReference type="InterPro" id="IPR027417">
    <property type="entry name" value="P-loop_NTPase"/>
</dbReference>
<feature type="domain" description="Helicase C-terminal" evidence="9">
    <location>
        <begin position="1049"/>
        <end position="1209"/>
    </location>
</feature>
<feature type="compositionally biased region" description="Acidic residues" evidence="6">
    <location>
        <begin position="114"/>
        <end position="124"/>
    </location>
</feature>
<dbReference type="GO" id="GO:0008270">
    <property type="term" value="F:zinc ion binding"/>
    <property type="evidence" value="ECO:0007669"/>
    <property type="project" value="UniProtKB-KW"/>
</dbReference>
<dbReference type="InParanoid" id="A0A0D2VLH3"/>
<dbReference type="InterPro" id="IPR038718">
    <property type="entry name" value="SNF2-like_sf"/>
</dbReference>